<dbReference type="CDD" id="cd01065">
    <property type="entry name" value="NAD_bind_Shikimate_DH"/>
    <property type="match status" value="1"/>
</dbReference>
<dbReference type="SUPFAM" id="SSF53223">
    <property type="entry name" value="Aminoacid dehydrogenase-like, N-terminal domain"/>
    <property type="match status" value="1"/>
</dbReference>
<name>A0A179A0V0_9EURO</name>
<dbReference type="GO" id="GO:0004764">
    <property type="term" value="F:shikimate 3-dehydrogenase (NADP+) activity"/>
    <property type="evidence" value="ECO:0007669"/>
    <property type="project" value="InterPro"/>
</dbReference>
<proteinExistence type="predicted"/>
<dbReference type="PANTHER" id="PTHR21089">
    <property type="entry name" value="SHIKIMATE DEHYDROGENASE"/>
    <property type="match status" value="1"/>
</dbReference>
<dbReference type="Gene3D" id="3.40.50.720">
    <property type="entry name" value="NAD(P)-binding Rossmann-like Domain"/>
    <property type="match status" value="1"/>
</dbReference>
<dbReference type="GO" id="GO:0009423">
    <property type="term" value="P:chorismate biosynthetic process"/>
    <property type="evidence" value="ECO:0007669"/>
    <property type="project" value="TreeGrafter"/>
</dbReference>
<comment type="caution">
    <text evidence="2">The sequence shown here is derived from an EMBL/GenBank/DDBJ whole genome shotgun (WGS) entry which is preliminary data.</text>
</comment>
<dbReference type="OrthoDB" id="204377at2759"/>
<dbReference type="Proteomes" id="UP000078343">
    <property type="component" value="Unassembled WGS sequence"/>
</dbReference>
<dbReference type="InterPro" id="IPR022893">
    <property type="entry name" value="Shikimate_DH_fam"/>
</dbReference>
<dbReference type="AlphaFoldDB" id="A0A179A0V0"/>
<dbReference type="Gene3D" id="3.40.50.10860">
    <property type="entry name" value="Leucine Dehydrogenase, chain A, domain 1"/>
    <property type="match status" value="1"/>
</dbReference>
<keyword evidence="3" id="KW-1185">Reference proteome</keyword>
<dbReference type="STRING" id="1367422.A0A179A0V0"/>
<reference evidence="2 3" key="1">
    <citation type="submission" date="2016-04" db="EMBL/GenBank/DDBJ databases">
        <title>Draft genome of Fonsecaea erecta CBS 125763.</title>
        <authorList>
            <person name="Weiss V.A."/>
            <person name="Vicente V.A."/>
            <person name="Raittz R.T."/>
            <person name="Moreno L.F."/>
            <person name="De Souza E.M."/>
            <person name="Pedrosa F.O."/>
            <person name="Steffens M.B."/>
            <person name="Faoro H."/>
            <person name="Tadra-Sfeir M.Z."/>
            <person name="Najafzadeh M.J."/>
            <person name="Felipe M.S."/>
            <person name="Teixeira M."/>
            <person name="Sun J."/>
            <person name="Xi L."/>
            <person name="Gomes R."/>
            <person name="De Azevedo C.M."/>
            <person name="Salgado C.G."/>
            <person name="Da Silva M.B."/>
            <person name="Nascimento M.F."/>
            <person name="Queiroz-Telles F."/>
            <person name="Attili D.S."/>
            <person name="Gorbushina A."/>
        </authorList>
    </citation>
    <scope>NUCLEOTIDE SEQUENCE [LARGE SCALE GENOMIC DNA]</scope>
    <source>
        <strain evidence="2 3">CBS 125763</strain>
    </source>
</reference>
<dbReference type="SUPFAM" id="SSF51735">
    <property type="entry name" value="NAD(P)-binding Rossmann-fold domains"/>
    <property type="match status" value="1"/>
</dbReference>
<sequence>MKEMEGISYLFGYPLKHSLSPLVHNTTFENLGIPFKMTALESLDMPAFLQLTQEPRFFGAAVTMPHKVSIMPHLDEIDSEGRDVGACNTIYVTAVGGRRRLWGTNTDCVGIREAFAQNMPETLYRGRPGLVVGGGGASRAAVYALKKWMGCSTIYLVNRDRQEVDDLIAHFEQRGLAEGLLFVEELGQADTLEGPGAIVSCVPNFPPKTEAEGKARGVLEAFLSKQHKGALLEMCYHPTPWTEIANIAQKAGWHVLLGTEALIYQGLEQDRYWTSRPLEDLPVEKVKEAVTAALEEFARSQGL</sequence>
<accession>A0A179A0V0</accession>
<dbReference type="GO" id="GO:0019632">
    <property type="term" value="P:shikimate metabolic process"/>
    <property type="evidence" value="ECO:0007669"/>
    <property type="project" value="TreeGrafter"/>
</dbReference>
<dbReference type="RefSeq" id="XP_018698984.1">
    <property type="nucleotide sequence ID" value="XM_018833105.1"/>
</dbReference>
<organism evidence="2 3">
    <name type="scientific">Fonsecaea erecta</name>
    <dbReference type="NCBI Taxonomy" id="1367422"/>
    <lineage>
        <taxon>Eukaryota</taxon>
        <taxon>Fungi</taxon>
        <taxon>Dikarya</taxon>
        <taxon>Ascomycota</taxon>
        <taxon>Pezizomycotina</taxon>
        <taxon>Eurotiomycetes</taxon>
        <taxon>Chaetothyriomycetidae</taxon>
        <taxon>Chaetothyriales</taxon>
        <taxon>Herpotrichiellaceae</taxon>
        <taxon>Fonsecaea</taxon>
    </lineage>
</organism>
<dbReference type="Pfam" id="PF08501">
    <property type="entry name" value="Shikimate_dh_N"/>
    <property type="match status" value="1"/>
</dbReference>
<dbReference type="InterPro" id="IPR013708">
    <property type="entry name" value="Shikimate_DH-bd_N"/>
</dbReference>
<gene>
    <name evidence="2" type="ORF">AYL99_01589</name>
</gene>
<evidence type="ECO:0000313" key="3">
    <source>
        <dbReference type="Proteomes" id="UP000078343"/>
    </source>
</evidence>
<dbReference type="GeneID" id="30005759"/>
<protein>
    <recommendedName>
        <fullName evidence="1">Shikimate dehydrogenase substrate binding N-terminal domain-containing protein</fullName>
    </recommendedName>
</protein>
<dbReference type="InterPro" id="IPR036291">
    <property type="entry name" value="NAD(P)-bd_dom_sf"/>
</dbReference>
<dbReference type="InterPro" id="IPR046346">
    <property type="entry name" value="Aminoacid_DH-like_N_sf"/>
</dbReference>
<evidence type="ECO:0000313" key="2">
    <source>
        <dbReference type="EMBL" id="OAP65617.1"/>
    </source>
</evidence>
<evidence type="ECO:0000259" key="1">
    <source>
        <dbReference type="Pfam" id="PF08501"/>
    </source>
</evidence>
<dbReference type="EMBL" id="LVYI01000001">
    <property type="protein sequence ID" value="OAP65617.1"/>
    <property type="molecule type" value="Genomic_DNA"/>
</dbReference>
<feature type="domain" description="Shikimate dehydrogenase substrate binding N-terminal" evidence="1">
    <location>
        <begin position="10"/>
        <end position="90"/>
    </location>
</feature>
<dbReference type="PANTHER" id="PTHR21089:SF1">
    <property type="entry name" value="BIFUNCTIONAL 3-DEHYDROQUINATE DEHYDRATASE_SHIKIMATE DEHYDROGENASE, CHLOROPLASTIC"/>
    <property type="match status" value="1"/>
</dbReference>